<organism evidence="1 2">
    <name type="scientific">Duncaniella freteri</name>
    <dbReference type="NCBI Taxonomy" id="2530391"/>
    <lineage>
        <taxon>Bacteria</taxon>
        <taxon>Pseudomonadati</taxon>
        <taxon>Bacteroidota</taxon>
        <taxon>Bacteroidia</taxon>
        <taxon>Bacteroidales</taxon>
        <taxon>Muribaculaceae</taxon>
        <taxon>Duncaniella</taxon>
    </lineage>
</organism>
<sequence>MEDMKRIMFIIVLAVLTSVGSWAKGAVEFSKLEHDFGTIRAKGGTVTATYEFTNTGDEPVSIVTVTNGGCGCTKPDFPLAPIAPGKKGVIKVNFNPATFKGEFRRNVKVQLSTGKKRTVLKFKGVVIPK</sequence>
<dbReference type="InterPro" id="IPR011467">
    <property type="entry name" value="DUF1573"/>
</dbReference>
<dbReference type="PANTHER" id="PTHR37833:SF1">
    <property type="entry name" value="SIGNAL PEPTIDE PROTEIN"/>
    <property type="match status" value="1"/>
</dbReference>
<dbReference type="RefSeq" id="WP_135470786.1">
    <property type="nucleotide sequence ID" value="NZ_CASKCQ010000006.1"/>
</dbReference>
<evidence type="ECO:0000313" key="2">
    <source>
        <dbReference type="Proteomes" id="UP000297635"/>
    </source>
</evidence>
<dbReference type="Pfam" id="PF07610">
    <property type="entry name" value="DUF1573"/>
    <property type="match status" value="1"/>
</dbReference>
<keyword evidence="2" id="KW-1185">Reference proteome</keyword>
<comment type="caution">
    <text evidence="1">The sequence shown here is derived from an EMBL/GenBank/DDBJ whole genome shotgun (WGS) entry which is preliminary data.</text>
</comment>
<gene>
    <name evidence="1" type="ORF">EZ315_03910</name>
</gene>
<dbReference type="PANTHER" id="PTHR37833">
    <property type="entry name" value="LIPOPROTEIN-RELATED"/>
    <property type="match status" value="1"/>
</dbReference>
<dbReference type="Proteomes" id="UP000297635">
    <property type="component" value="Unassembled WGS sequence"/>
</dbReference>
<reference evidence="1 2" key="1">
    <citation type="submission" date="2019-02" db="EMBL/GenBank/DDBJ databases">
        <title>Isolation and identification of novel species under the genus Muribaculum.</title>
        <authorList>
            <person name="Miyake S."/>
            <person name="Ding Y."/>
            <person name="Low A."/>
            <person name="Soh M."/>
            <person name="Seedorf H."/>
        </authorList>
    </citation>
    <scope>NUCLEOTIDE SEQUENCE [LARGE SCALE GENOMIC DNA]</scope>
    <source>
        <strain evidence="1 2">TLL-A3</strain>
    </source>
</reference>
<accession>A0A4Z0V6H1</accession>
<proteinExistence type="predicted"/>
<dbReference type="AlphaFoldDB" id="A0A4Z0V6H1"/>
<dbReference type="GeneID" id="82148926"/>
<name>A0A4Z0V6H1_9BACT</name>
<protein>
    <submittedName>
        <fullName evidence="1">DUF1573 domain-containing protein</fullName>
    </submittedName>
</protein>
<dbReference type="Gene3D" id="2.60.40.10">
    <property type="entry name" value="Immunoglobulins"/>
    <property type="match status" value="1"/>
</dbReference>
<dbReference type="InterPro" id="IPR013783">
    <property type="entry name" value="Ig-like_fold"/>
</dbReference>
<dbReference type="EMBL" id="SJSA01000001">
    <property type="protein sequence ID" value="TGG39887.1"/>
    <property type="molecule type" value="Genomic_DNA"/>
</dbReference>
<evidence type="ECO:0000313" key="1">
    <source>
        <dbReference type="EMBL" id="TGG39887.1"/>
    </source>
</evidence>